<feature type="chain" id="PRO_5046257977" description="T9SS type A sorting domain-containing protein" evidence="1">
    <location>
        <begin position="20"/>
        <end position="571"/>
    </location>
</feature>
<reference evidence="3" key="1">
    <citation type="journal article" date="2019" name="Int. J. Syst. Evol. Microbiol.">
        <title>The Global Catalogue of Microorganisms (GCM) 10K type strain sequencing project: providing services to taxonomists for standard genome sequencing and annotation.</title>
        <authorList>
            <consortium name="The Broad Institute Genomics Platform"/>
            <consortium name="The Broad Institute Genome Sequencing Center for Infectious Disease"/>
            <person name="Wu L."/>
            <person name="Ma J."/>
        </authorList>
    </citation>
    <scope>NUCLEOTIDE SEQUENCE [LARGE SCALE GENOMIC DNA]</scope>
    <source>
        <strain evidence="3">JCM 17923</strain>
    </source>
</reference>
<organism evidence="2 3">
    <name type="scientific">Hymenobacter saemangeumensis</name>
    <dbReference type="NCBI Taxonomy" id="1084522"/>
    <lineage>
        <taxon>Bacteria</taxon>
        <taxon>Pseudomonadati</taxon>
        <taxon>Bacteroidota</taxon>
        <taxon>Cytophagia</taxon>
        <taxon>Cytophagales</taxon>
        <taxon>Hymenobacteraceae</taxon>
        <taxon>Hymenobacter</taxon>
    </lineage>
</organism>
<evidence type="ECO:0008006" key="4">
    <source>
        <dbReference type="Google" id="ProtNLM"/>
    </source>
</evidence>
<protein>
    <recommendedName>
        <fullName evidence="4">T9SS type A sorting domain-containing protein</fullName>
    </recommendedName>
</protein>
<gene>
    <name evidence="2" type="ORF">GCM10023185_32800</name>
</gene>
<sequence length="571" mass="59299">MKKLLPSLLFSACVLTAQAQWTNNAALNTAVQDLAGVTEATPMSAPGPTGGTWVSWFEQAPGSSYIMRVQLLDRNGNKTLGPNGLLVSANPQSTALYRYDLKSDAAGNAILAFQDTRSGSNTQCVVYKISPSGTQLWGANGIQLLDPAATSGLAPAIAVLNSGNVVVAWNSSGTGRPAVAIQKFSPAGTALWATPMRLQDASASIERPKPLPTGTDDVLLHYVRRSGAGLGVSTMFAQRFDASGTAVWASPTAVSDKAIGFAFFPEPISDGLGGYFVAFNSGNPASASLGDVYVQRVRQDGSTWSTSGTPALAGTATARFDGRLQYVPSQNELYVALTVTNTSQSQSGIAFQRLNPNTGAVLSTGPQASTGVEVFGIDASLYSAQALRDTGAGLIVVYTQNTSALNRLLAATRLSYSGATGTFPTGSGNIILSSAASEKLNYSALPYASNQLVVVWADRRTDDGIYAQTINDSGQLGVITGTRTGYPALPLTLVPNPGAAPVLQLSAGQAQAATLLVHDVAGRVVHQQAVVLPAGPSRILLAAPALAAGLYTIELSIDGFTWRGRWVKAQN</sequence>
<evidence type="ECO:0000313" key="2">
    <source>
        <dbReference type="EMBL" id="GAA4363786.1"/>
    </source>
</evidence>
<keyword evidence="1" id="KW-0732">Signal</keyword>
<evidence type="ECO:0000313" key="3">
    <source>
        <dbReference type="Proteomes" id="UP001501153"/>
    </source>
</evidence>
<evidence type="ECO:0000256" key="1">
    <source>
        <dbReference type="SAM" id="SignalP"/>
    </source>
</evidence>
<name>A0ABP8INI2_9BACT</name>
<keyword evidence="3" id="KW-1185">Reference proteome</keyword>
<dbReference type="Proteomes" id="UP001501153">
    <property type="component" value="Unassembled WGS sequence"/>
</dbReference>
<accession>A0ABP8INI2</accession>
<feature type="signal peptide" evidence="1">
    <location>
        <begin position="1"/>
        <end position="19"/>
    </location>
</feature>
<comment type="caution">
    <text evidence="2">The sequence shown here is derived from an EMBL/GenBank/DDBJ whole genome shotgun (WGS) entry which is preliminary data.</text>
</comment>
<proteinExistence type="predicted"/>
<dbReference type="RefSeq" id="WP_345237191.1">
    <property type="nucleotide sequence ID" value="NZ_BAABGZ010000069.1"/>
</dbReference>
<dbReference type="EMBL" id="BAABGZ010000069">
    <property type="protein sequence ID" value="GAA4363786.1"/>
    <property type="molecule type" value="Genomic_DNA"/>
</dbReference>